<feature type="transmembrane region" description="Helical" evidence="2">
    <location>
        <begin position="24"/>
        <end position="45"/>
    </location>
</feature>
<accession>A0A543EPZ9</accession>
<comment type="caution">
    <text evidence="3">The sequence shown here is derived from an EMBL/GenBank/DDBJ whole genome shotgun (WGS) entry which is preliminary data.</text>
</comment>
<evidence type="ECO:0000256" key="2">
    <source>
        <dbReference type="SAM" id="Phobius"/>
    </source>
</evidence>
<name>A0A543EPZ9_9MICO</name>
<dbReference type="Proteomes" id="UP000320235">
    <property type="component" value="Unassembled WGS sequence"/>
</dbReference>
<keyword evidence="1" id="KW-0732">Signal</keyword>
<reference evidence="3 4" key="1">
    <citation type="submission" date="2019-06" db="EMBL/GenBank/DDBJ databases">
        <title>Sequencing the genomes of 1000 actinobacteria strains.</title>
        <authorList>
            <person name="Klenk H.-P."/>
        </authorList>
    </citation>
    <scope>NUCLEOTIDE SEQUENCE [LARGE SCALE GENOMIC DNA]</scope>
    <source>
        <strain evidence="3 4">DSM 105492</strain>
    </source>
</reference>
<keyword evidence="2" id="KW-0812">Transmembrane</keyword>
<evidence type="ECO:0000313" key="3">
    <source>
        <dbReference type="EMBL" id="TQM23671.1"/>
    </source>
</evidence>
<proteinExistence type="predicted"/>
<evidence type="ECO:0008006" key="5">
    <source>
        <dbReference type="Google" id="ProtNLM"/>
    </source>
</evidence>
<organism evidence="3 4">
    <name type="scientific">Microbacterium kyungheense</name>
    <dbReference type="NCBI Taxonomy" id="1263636"/>
    <lineage>
        <taxon>Bacteria</taxon>
        <taxon>Bacillati</taxon>
        <taxon>Actinomycetota</taxon>
        <taxon>Actinomycetes</taxon>
        <taxon>Micrococcales</taxon>
        <taxon>Microbacteriaceae</taxon>
        <taxon>Microbacterium</taxon>
    </lineage>
</organism>
<keyword evidence="4" id="KW-1185">Reference proteome</keyword>
<gene>
    <name evidence="3" type="ORF">FB391_3061</name>
</gene>
<dbReference type="EMBL" id="VFPE01000005">
    <property type="protein sequence ID" value="TQM23671.1"/>
    <property type="molecule type" value="Genomic_DNA"/>
</dbReference>
<protein>
    <recommendedName>
        <fullName evidence="5">DUF4352 domain-containing protein</fullName>
    </recommendedName>
</protein>
<evidence type="ECO:0000313" key="4">
    <source>
        <dbReference type="Proteomes" id="UP000320235"/>
    </source>
</evidence>
<dbReference type="Gene3D" id="2.60.40.1240">
    <property type="match status" value="1"/>
</dbReference>
<keyword evidence="2" id="KW-1133">Transmembrane helix</keyword>
<keyword evidence="2" id="KW-0472">Membrane</keyword>
<dbReference type="RefSeq" id="WP_141895763.1">
    <property type="nucleotide sequence ID" value="NZ_BAABLH010000002.1"/>
</dbReference>
<sequence length="202" mass="21099">MAAEGSAPGAPSHPVPSAAHLPPWAGWTIGLVFIAVAWFVALATPGEAQIQAPFRVPASVGDAATGRSFTVTFTDLRRASEVSADGWSADGNWLVVDLEAEAVQTEAGTSIQYAKLELDGVQFDASERPDSLAGSALAVGAPREGSLAFELPEGVEAGEGRIELALNAINQELDSMIVLSFDLAEVKTVDQTELLENGWVNP</sequence>
<evidence type="ECO:0000256" key="1">
    <source>
        <dbReference type="ARBA" id="ARBA00022729"/>
    </source>
</evidence>
<dbReference type="OrthoDB" id="4763195at2"/>
<dbReference type="AlphaFoldDB" id="A0A543EPZ9"/>
<dbReference type="InterPro" id="IPR029050">
    <property type="entry name" value="Immunoprotect_excell_Ig-like"/>
</dbReference>